<keyword evidence="8" id="KW-0206">Cytoskeleton</keyword>
<feature type="coiled-coil region" evidence="12">
    <location>
        <begin position="2"/>
        <end position="32"/>
    </location>
</feature>
<evidence type="ECO:0000256" key="11">
    <source>
        <dbReference type="ARBA" id="ARBA00044800"/>
    </source>
</evidence>
<accession>A0A075B0J5</accession>
<keyword evidence="5" id="KW-0282">Flagellum</keyword>
<proteinExistence type="inferred from homology"/>
<comment type="subunit">
    <text evidence="3">Component of the nexin-dynein regulatory complex (N-DRC).</text>
</comment>
<evidence type="ECO:0000256" key="7">
    <source>
        <dbReference type="ARBA" id="ARBA00023069"/>
    </source>
</evidence>
<comment type="function">
    <text evidence="1">Component of the nexin-dynein regulatory complex (N-DRC), a key regulator of ciliary/flagellar motility which maintains the alignment and integrity of the distal axoneme and regulates microtubule sliding in motile axonemes.</text>
</comment>
<keyword evidence="14" id="KW-1185">Reference proteome</keyword>
<keyword evidence="6 12" id="KW-0175">Coiled coil</keyword>
<evidence type="ECO:0000256" key="9">
    <source>
        <dbReference type="ARBA" id="ARBA00023273"/>
    </source>
</evidence>
<keyword evidence="4" id="KW-0963">Cytoplasm</keyword>
<gene>
    <name evidence="13" type="ORF">O9G_000511</name>
</gene>
<evidence type="ECO:0000313" key="13">
    <source>
        <dbReference type="EMBL" id="EPZ34324.1"/>
    </source>
</evidence>
<evidence type="ECO:0000256" key="6">
    <source>
        <dbReference type="ARBA" id="ARBA00023054"/>
    </source>
</evidence>
<dbReference type="OrthoDB" id="10264405at2759"/>
<evidence type="ECO:0000256" key="8">
    <source>
        <dbReference type="ARBA" id="ARBA00023212"/>
    </source>
</evidence>
<evidence type="ECO:0000256" key="10">
    <source>
        <dbReference type="ARBA" id="ARBA00044754"/>
    </source>
</evidence>
<protein>
    <recommendedName>
        <fullName evidence="11">Dynein regulatory complex protein 12</fullName>
    </recommendedName>
</protein>
<evidence type="ECO:0000256" key="1">
    <source>
        <dbReference type="ARBA" id="ARBA00003029"/>
    </source>
</evidence>
<dbReference type="AlphaFoldDB" id="A0A075B0J5"/>
<evidence type="ECO:0000256" key="5">
    <source>
        <dbReference type="ARBA" id="ARBA00022846"/>
    </source>
</evidence>
<name>A0A075B0J5_ROZAC</name>
<sequence length="105" mass="13075">MLERVNRLEDKIEELNRNIEDRDCKIKEWESRFESMVKEKDDIIYEKDEKLEYMSQEFESMLHDTLDRMTRKLEHVSMRWKEDVDLTETNQRKLARDFNFARLKI</sequence>
<evidence type="ECO:0000313" key="14">
    <source>
        <dbReference type="Proteomes" id="UP000030755"/>
    </source>
</evidence>
<evidence type="ECO:0000256" key="12">
    <source>
        <dbReference type="SAM" id="Coils"/>
    </source>
</evidence>
<dbReference type="PANTHER" id="PTHR28656">
    <property type="entry name" value="COILED-COIL DOMAIN-CONTAINING PROTEIN 153"/>
    <property type="match status" value="1"/>
</dbReference>
<dbReference type="PANTHER" id="PTHR28656:SF1">
    <property type="entry name" value="COILED-COIL DOMAIN-CONTAINING PROTEIN 153"/>
    <property type="match status" value="1"/>
</dbReference>
<keyword evidence="9" id="KW-0966">Cell projection</keyword>
<evidence type="ECO:0000256" key="3">
    <source>
        <dbReference type="ARBA" id="ARBA00011248"/>
    </source>
</evidence>
<dbReference type="HOGENOM" id="CLU_2238150_0_0_1"/>
<comment type="similarity">
    <text evidence="10">Belongs to the DRC12 family.</text>
</comment>
<organism evidence="13 14">
    <name type="scientific">Rozella allomycis (strain CSF55)</name>
    <dbReference type="NCBI Taxonomy" id="988480"/>
    <lineage>
        <taxon>Eukaryota</taxon>
        <taxon>Fungi</taxon>
        <taxon>Fungi incertae sedis</taxon>
        <taxon>Cryptomycota</taxon>
        <taxon>Cryptomycota incertae sedis</taxon>
        <taxon>Rozella</taxon>
    </lineage>
</organism>
<evidence type="ECO:0000256" key="4">
    <source>
        <dbReference type="ARBA" id="ARBA00022490"/>
    </source>
</evidence>
<dbReference type="EMBL" id="KE560959">
    <property type="protein sequence ID" value="EPZ34324.1"/>
    <property type="molecule type" value="Genomic_DNA"/>
</dbReference>
<dbReference type="InterPro" id="IPR033585">
    <property type="entry name" value="DRC12-like"/>
</dbReference>
<dbReference type="Proteomes" id="UP000030755">
    <property type="component" value="Unassembled WGS sequence"/>
</dbReference>
<keyword evidence="7" id="KW-0969">Cilium</keyword>
<reference evidence="13 14" key="1">
    <citation type="journal article" date="2013" name="Curr. Biol.">
        <title>Shared signatures of parasitism and phylogenomics unite Cryptomycota and microsporidia.</title>
        <authorList>
            <person name="James T.Y."/>
            <person name="Pelin A."/>
            <person name="Bonen L."/>
            <person name="Ahrendt S."/>
            <person name="Sain D."/>
            <person name="Corradi N."/>
            <person name="Stajich J.E."/>
        </authorList>
    </citation>
    <scope>NUCLEOTIDE SEQUENCE [LARGE SCALE GENOMIC DNA]</scope>
    <source>
        <strain evidence="13 14">CSF55</strain>
    </source>
</reference>
<evidence type="ECO:0000256" key="2">
    <source>
        <dbReference type="ARBA" id="ARBA00004611"/>
    </source>
</evidence>
<comment type="subcellular location">
    <subcellularLocation>
        <location evidence="2">Cytoplasm</location>
        <location evidence="2">Cytoskeleton</location>
        <location evidence="2">Flagellum axoneme</location>
    </subcellularLocation>
</comment>